<gene>
    <name evidence="1" type="ORF">EDM02_02445</name>
</gene>
<evidence type="ECO:0000313" key="1">
    <source>
        <dbReference type="EMBL" id="ROT47489.1"/>
    </source>
</evidence>
<dbReference type="RefSeq" id="WP_123662756.1">
    <property type="nucleotide sequence ID" value="NZ_RARA01000023.1"/>
</dbReference>
<protein>
    <submittedName>
        <fullName evidence="1">Uncharacterized protein</fullName>
    </submittedName>
</protein>
<reference evidence="1 2" key="1">
    <citation type="submission" date="2018-09" db="EMBL/GenBank/DDBJ databases">
        <title>Comparative Genomics of Wolbachia-Cardinium Dual Endosymbiosis in a Plant-Parasitic Nematode.</title>
        <authorList>
            <person name="Brown A.M.V."/>
            <person name="Wasala S.K."/>
            <person name="Howe D.K."/>
            <person name="Peetz A.B."/>
            <person name="Zasada I.A."/>
            <person name="Denver D.R."/>
        </authorList>
    </citation>
    <scope>NUCLEOTIDE SEQUENCE [LARGE SCALE GENOMIC DNA]</scope>
    <source>
        <strain evidence="1 2">Pp_1</strain>
    </source>
</reference>
<proteinExistence type="predicted"/>
<dbReference type="AlphaFoldDB" id="A0A3N2QCT5"/>
<organism evidence="1 2">
    <name type="scientific">Candidatus Cardinium hertigii</name>
    <dbReference type="NCBI Taxonomy" id="247481"/>
    <lineage>
        <taxon>Bacteria</taxon>
        <taxon>Pseudomonadati</taxon>
        <taxon>Bacteroidota</taxon>
        <taxon>Cytophagia</taxon>
        <taxon>Cytophagales</taxon>
        <taxon>Amoebophilaceae</taxon>
        <taxon>Candidatus Cardinium</taxon>
    </lineage>
</organism>
<name>A0A3N2QCT5_9BACT</name>
<sequence length="99" mass="11001">MKKTTIPSILWSTLIVCLMGCSQTTYRLQTNINTQAVSSTLLSVAAAKEQQLLHAKQVTVPRTHYCLTVEEIKEVEVVNDHGQKVKQLCVVFVASKSIK</sequence>
<accession>A0A3N2QCT5</accession>
<evidence type="ECO:0000313" key="2">
    <source>
        <dbReference type="Proteomes" id="UP000270927"/>
    </source>
</evidence>
<comment type="caution">
    <text evidence="1">The sequence shown here is derived from an EMBL/GenBank/DDBJ whole genome shotgun (WGS) entry which is preliminary data.</text>
</comment>
<keyword evidence="2" id="KW-1185">Reference proteome</keyword>
<dbReference type="Proteomes" id="UP000270927">
    <property type="component" value="Unassembled WGS sequence"/>
</dbReference>
<dbReference type="EMBL" id="RARA01000023">
    <property type="protein sequence ID" value="ROT47489.1"/>
    <property type="molecule type" value="Genomic_DNA"/>
</dbReference>